<feature type="region of interest" description="Disordered" evidence="5">
    <location>
        <begin position="280"/>
        <end position="300"/>
    </location>
</feature>
<evidence type="ECO:0000313" key="7">
    <source>
        <dbReference type="EMBL" id="CAH7666268.1"/>
    </source>
</evidence>
<evidence type="ECO:0000256" key="5">
    <source>
        <dbReference type="SAM" id="MobiDB-lite"/>
    </source>
</evidence>
<feature type="transmembrane region" description="Helical" evidence="6">
    <location>
        <begin position="146"/>
        <end position="169"/>
    </location>
</feature>
<protein>
    <submittedName>
        <fullName evidence="7">Expressed protein</fullName>
    </submittedName>
</protein>
<dbReference type="PANTHER" id="PTHR38483">
    <property type="entry name" value="CHROMOSOME 1, WHOLE GENOME SHOTGUN SEQUENCE"/>
    <property type="match status" value="1"/>
</dbReference>
<evidence type="ECO:0000256" key="3">
    <source>
        <dbReference type="ARBA" id="ARBA00022989"/>
    </source>
</evidence>
<dbReference type="GO" id="GO:0016020">
    <property type="term" value="C:membrane"/>
    <property type="evidence" value="ECO:0007669"/>
    <property type="project" value="UniProtKB-SubCell"/>
</dbReference>
<dbReference type="PANTHER" id="PTHR38483:SF1">
    <property type="entry name" value="ION TRANSPORT DOMAIN-CONTAINING PROTEIN"/>
    <property type="match status" value="1"/>
</dbReference>
<dbReference type="Proteomes" id="UP001153365">
    <property type="component" value="Unassembled WGS sequence"/>
</dbReference>
<gene>
    <name evidence="8" type="ORF">PPACK8108_LOCUS3923</name>
    <name evidence="7" type="ORF">PPACK8108_LOCUS604</name>
</gene>
<feature type="transmembrane region" description="Helical" evidence="6">
    <location>
        <begin position="181"/>
        <end position="200"/>
    </location>
</feature>
<evidence type="ECO:0000256" key="6">
    <source>
        <dbReference type="SAM" id="Phobius"/>
    </source>
</evidence>
<reference evidence="7" key="1">
    <citation type="submission" date="2022-06" db="EMBL/GenBank/DDBJ databases">
        <authorList>
            <consortium name="SYNGENTA / RWTH Aachen University"/>
        </authorList>
    </citation>
    <scope>NUCLEOTIDE SEQUENCE</scope>
</reference>
<feature type="compositionally biased region" description="Low complexity" evidence="5">
    <location>
        <begin position="33"/>
        <end position="47"/>
    </location>
</feature>
<dbReference type="EMBL" id="CALTRL010000702">
    <property type="protein sequence ID" value="CAH7669321.1"/>
    <property type="molecule type" value="Genomic_DNA"/>
</dbReference>
<feature type="compositionally biased region" description="Polar residues" evidence="5">
    <location>
        <begin position="281"/>
        <end position="290"/>
    </location>
</feature>
<dbReference type="InterPro" id="IPR027359">
    <property type="entry name" value="Volt_channel_dom_sf"/>
</dbReference>
<keyword evidence="4 6" id="KW-0472">Membrane</keyword>
<evidence type="ECO:0000256" key="1">
    <source>
        <dbReference type="ARBA" id="ARBA00004141"/>
    </source>
</evidence>
<feature type="transmembrane region" description="Helical" evidence="6">
    <location>
        <begin position="118"/>
        <end position="140"/>
    </location>
</feature>
<organism evidence="7 9">
    <name type="scientific">Phakopsora pachyrhizi</name>
    <name type="common">Asian soybean rust disease fungus</name>
    <dbReference type="NCBI Taxonomy" id="170000"/>
    <lineage>
        <taxon>Eukaryota</taxon>
        <taxon>Fungi</taxon>
        <taxon>Dikarya</taxon>
        <taxon>Basidiomycota</taxon>
        <taxon>Pucciniomycotina</taxon>
        <taxon>Pucciniomycetes</taxon>
        <taxon>Pucciniales</taxon>
        <taxon>Phakopsoraceae</taxon>
        <taxon>Phakopsora</taxon>
    </lineage>
</organism>
<comment type="caution">
    <text evidence="7">The sequence shown here is derived from an EMBL/GenBank/DDBJ whole genome shotgun (WGS) entry which is preliminary data.</text>
</comment>
<keyword evidence="3 6" id="KW-1133">Transmembrane helix</keyword>
<accession>A0AAV0AED7</accession>
<dbReference type="Gene3D" id="1.20.120.350">
    <property type="entry name" value="Voltage-gated potassium channels. Chain C"/>
    <property type="match status" value="1"/>
</dbReference>
<sequence>MVNRFNPGHQEPTTVRRIDQTEHQHSHSHTHTHSQQQNQSKLSQNHQTNKIQKFNNKSHSIVQRNRKGSKTMFYNQISTNEHTQPIDETSPPTVRSHYHLSRDELVRGIANRLIFSQVYIYVYLTMIILSLMTILVSILSSHCGSVTFYVLEVLINTAMILEVSIRLVAFGKKFWKSKLNILDCVITVICLMTMIILFWKGCQAKREEVLDVIILVVRNLIQFIRLALILRRSGKSIFTRIEPIDLEGVIHSADSTSLMLDMDDDEEEYAFGRQARFSVMNRPNNQSNPKDQVPFFADQD</sequence>
<dbReference type="SUPFAM" id="SSF81324">
    <property type="entry name" value="Voltage-gated potassium channels"/>
    <property type="match status" value="1"/>
</dbReference>
<evidence type="ECO:0000313" key="9">
    <source>
        <dbReference type="Proteomes" id="UP001153365"/>
    </source>
</evidence>
<feature type="transmembrane region" description="Helical" evidence="6">
    <location>
        <begin position="212"/>
        <end position="230"/>
    </location>
</feature>
<feature type="compositionally biased region" description="Polar residues" evidence="5">
    <location>
        <begin position="48"/>
        <end position="62"/>
    </location>
</feature>
<feature type="region of interest" description="Disordered" evidence="5">
    <location>
        <begin position="19"/>
        <end position="62"/>
    </location>
</feature>
<keyword evidence="9" id="KW-1185">Reference proteome</keyword>
<dbReference type="AlphaFoldDB" id="A0AAV0AED7"/>
<dbReference type="EMBL" id="CALTRL010000086">
    <property type="protein sequence ID" value="CAH7666268.1"/>
    <property type="molecule type" value="Genomic_DNA"/>
</dbReference>
<evidence type="ECO:0000256" key="2">
    <source>
        <dbReference type="ARBA" id="ARBA00022692"/>
    </source>
</evidence>
<proteinExistence type="predicted"/>
<evidence type="ECO:0000256" key="4">
    <source>
        <dbReference type="ARBA" id="ARBA00023136"/>
    </source>
</evidence>
<comment type="subcellular location">
    <subcellularLocation>
        <location evidence="1">Membrane</location>
        <topology evidence="1">Multi-pass membrane protein</topology>
    </subcellularLocation>
</comment>
<keyword evidence="2 6" id="KW-0812">Transmembrane</keyword>
<evidence type="ECO:0000313" key="8">
    <source>
        <dbReference type="EMBL" id="CAH7669321.1"/>
    </source>
</evidence>
<name>A0AAV0AED7_PHAPC</name>